<gene>
    <name evidence="1" type="ORF">HZH66_007109</name>
</gene>
<dbReference type="Proteomes" id="UP000614350">
    <property type="component" value="Unassembled WGS sequence"/>
</dbReference>
<evidence type="ECO:0000313" key="2">
    <source>
        <dbReference type="Proteomes" id="UP000614350"/>
    </source>
</evidence>
<comment type="caution">
    <text evidence="1">The sequence shown here is derived from an EMBL/GenBank/DDBJ whole genome shotgun (WGS) entry which is preliminary data.</text>
</comment>
<proteinExistence type="predicted"/>
<protein>
    <submittedName>
        <fullName evidence="1">Uncharacterized protein</fullName>
    </submittedName>
</protein>
<dbReference type="EMBL" id="JACSEA010000007">
    <property type="protein sequence ID" value="KAF7396247.1"/>
    <property type="molecule type" value="Genomic_DNA"/>
</dbReference>
<accession>A0A834JXH8</accession>
<dbReference type="AlphaFoldDB" id="A0A834JXH8"/>
<reference evidence="1" key="1">
    <citation type="journal article" date="2020" name="G3 (Bethesda)">
        <title>High-Quality Assemblies for Three Invasive Social Wasps from the &lt;i&gt;Vespula&lt;/i&gt; Genus.</title>
        <authorList>
            <person name="Harrop T.W.R."/>
            <person name="Guhlin J."/>
            <person name="McLaughlin G.M."/>
            <person name="Permina E."/>
            <person name="Stockwell P."/>
            <person name="Gilligan J."/>
            <person name="Le Lec M.F."/>
            <person name="Gruber M.A.M."/>
            <person name="Quinn O."/>
            <person name="Lovegrove M."/>
            <person name="Duncan E.J."/>
            <person name="Remnant E.J."/>
            <person name="Van Eeckhoven J."/>
            <person name="Graham B."/>
            <person name="Knapp R.A."/>
            <person name="Langford K.W."/>
            <person name="Kronenberg Z."/>
            <person name="Press M.O."/>
            <person name="Eacker S.M."/>
            <person name="Wilson-Rankin E.E."/>
            <person name="Purcell J."/>
            <person name="Lester P.J."/>
            <person name="Dearden P.K."/>
        </authorList>
    </citation>
    <scope>NUCLEOTIDE SEQUENCE</scope>
    <source>
        <strain evidence="1">Marl-1</strain>
    </source>
</reference>
<sequence length="105" mass="11702">MRNVSQQFPQLETEICTTVSIDQGTRHVSEGKRERTGAIKVPIANRSTTTTTTTTTRTRTRTTRTTSRTIIVRDRRGSISPATNLPLPEVSTSIHKHLPTSGIDW</sequence>
<name>A0A834JXH8_VESVU</name>
<keyword evidence="2" id="KW-1185">Reference proteome</keyword>
<evidence type="ECO:0000313" key="1">
    <source>
        <dbReference type="EMBL" id="KAF7396247.1"/>
    </source>
</evidence>
<organism evidence="1 2">
    <name type="scientific">Vespula vulgaris</name>
    <name type="common">Yellow jacket</name>
    <name type="synonym">Wasp</name>
    <dbReference type="NCBI Taxonomy" id="7454"/>
    <lineage>
        <taxon>Eukaryota</taxon>
        <taxon>Metazoa</taxon>
        <taxon>Ecdysozoa</taxon>
        <taxon>Arthropoda</taxon>
        <taxon>Hexapoda</taxon>
        <taxon>Insecta</taxon>
        <taxon>Pterygota</taxon>
        <taxon>Neoptera</taxon>
        <taxon>Endopterygota</taxon>
        <taxon>Hymenoptera</taxon>
        <taxon>Apocrita</taxon>
        <taxon>Aculeata</taxon>
        <taxon>Vespoidea</taxon>
        <taxon>Vespidae</taxon>
        <taxon>Vespinae</taxon>
        <taxon>Vespula</taxon>
    </lineage>
</organism>